<comment type="caution">
    <text evidence="2">The sequence shown here is derived from an EMBL/GenBank/DDBJ whole genome shotgun (WGS) entry which is preliminary data.</text>
</comment>
<feature type="compositionally biased region" description="Low complexity" evidence="1">
    <location>
        <begin position="275"/>
        <end position="286"/>
    </location>
</feature>
<evidence type="ECO:0000256" key="1">
    <source>
        <dbReference type="SAM" id="MobiDB-lite"/>
    </source>
</evidence>
<dbReference type="AlphaFoldDB" id="A0A8H5NPH4"/>
<reference evidence="2 3" key="1">
    <citation type="submission" date="2020-05" db="EMBL/GenBank/DDBJ databases">
        <title>Identification and distribution of gene clusters putatively required for synthesis of sphingolipid metabolism inhibitors in phylogenetically diverse species of the filamentous fungus Fusarium.</title>
        <authorList>
            <person name="Kim H.-S."/>
            <person name="Busman M."/>
            <person name="Brown D.W."/>
            <person name="Divon H."/>
            <person name="Uhlig S."/>
            <person name="Proctor R.H."/>
        </authorList>
    </citation>
    <scope>NUCLEOTIDE SEQUENCE [LARGE SCALE GENOMIC DNA]</scope>
    <source>
        <strain evidence="2 3">NRRL 25211</strain>
    </source>
</reference>
<dbReference type="EMBL" id="JAAOAR010000752">
    <property type="protein sequence ID" value="KAF5574176.1"/>
    <property type="molecule type" value="Genomic_DNA"/>
</dbReference>
<keyword evidence="3" id="KW-1185">Reference proteome</keyword>
<proteinExistence type="predicted"/>
<accession>A0A8H5NPH4</accession>
<evidence type="ECO:0000313" key="2">
    <source>
        <dbReference type="EMBL" id="KAF5574176.1"/>
    </source>
</evidence>
<name>A0A8H5NPH4_9HYPO</name>
<organism evidence="2 3">
    <name type="scientific">Fusarium pseudoanthophilum</name>
    <dbReference type="NCBI Taxonomy" id="48495"/>
    <lineage>
        <taxon>Eukaryota</taxon>
        <taxon>Fungi</taxon>
        <taxon>Dikarya</taxon>
        <taxon>Ascomycota</taxon>
        <taxon>Pezizomycotina</taxon>
        <taxon>Sordariomycetes</taxon>
        <taxon>Hypocreomycetidae</taxon>
        <taxon>Hypocreales</taxon>
        <taxon>Nectriaceae</taxon>
        <taxon>Fusarium</taxon>
        <taxon>Fusarium fujikuroi species complex</taxon>
    </lineage>
</organism>
<protein>
    <submittedName>
        <fullName evidence="2">Uncharacterized protein</fullName>
    </submittedName>
</protein>
<dbReference type="Proteomes" id="UP000544095">
    <property type="component" value="Unassembled WGS sequence"/>
</dbReference>
<feature type="region of interest" description="Disordered" evidence="1">
    <location>
        <begin position="268"/>
        <end position="292"/>
    </location>
</feature>
<gene>
    <name evidence="2" type="ORF">FPANT_11907</name>
</gene>
<evidence type="ECO:0000313" key="3">
    <source>
        <dbReference type="Proteomes" id="UP000544095"/>
    </source>
</evidence>
<sequence>MVKAPFVNAMLFNVFLEQQLKESSMGDKGKALCEIMKTEYTKIKSQMPNDLANNLAFDLSVFVGESVMTDYDDPGHNSVFQEVAAKTKIRKNSKTLLAVTFPQRFFLAVTLGANNPSLAPAKEFMETHWVLSAGTSSQPQVSTANTTSSPQLRHQYHGNSLGIYDELFTDINIADENAEWPLEKVLSADSLAEANEEKAVDPVSLDEVLGDIRHDIANLEEKVKEVMDIVDSLAADISETKKSTDRVPVLEKSIADLVTFLHTVHGTDHNDDGDASAGGPADASNGKRQRTE</sequence>